<feature type="compositionally biased region" description="Basic and acidic residues" evidence="5">
    <location>
        <begin position="477"/>
        <end position="493"/>
    </location>
</feature>
<dbReference type="InterPro" id="IPR011701">
    <property type="entry name" value="MFS"/>
</dbReference>
<feature type="transmembrane region" description="Helical" evidence="6">
    <location>
        <begin position="123"/>
        <end position="144"/>
    </location>
</feature>
<name>A0A4U0VJU7_9PEZI</name>
<evidence type="ECO:0000313" key="8">
    <source>
        <dbReference type="EMBL" id="TKA49333.1"/>
    </source>
</evidence>
<dbReference type="InterPro" id="IPR036259">
    <property type="entry name" value="MFS_trans_sf"/>
</dbReference>
<reference evidence="8 9" key="1">
    <citation type="submission" date="2017-03" db="EMBL/GenBank/DDBJ databases">
        <title>Genomes of endolithic fungi from Antarctica.</title>
        <authorList>
            <person name="Coleine C."/>
            <person name="Masonjones S."/>
            <person name="Stajich J.E."/>
        </authorList>
    </citation>
    <scope>NUCLEOTIDE SEQUENCE [LARGE SCALE GENOMIC DNA]</scope>
    <source>
        <strain evidence="8 9">CCFEE 5187</strain>
    </source>
</reference>
<sequence length="493" mass="52761">MSQALTEYFVSGFTAVLPTVVKDLHIPAASTTWPANAFSLVVCAFLLPAGRLADMYGGYPVYVAGCVWLTIWALIAGFAQNELMLDFCRALQGLGPAAFLPASLMLLGSIYRPGPRKNLVFSIYGAMAPLGFFAGIFFAGVAAQFMTWRWYFFIGTILTIITTVIAYFTIPSDIEARKGLGIKMDWWGTATSCSGLILVVFAITDSAHAPKGWATPYIYVTLIVGVLLLAAAVYVEGWVAEMPLLPFDMFEVKYMKPLVLALFFTYGSLGVFVLYATFYMTDIMGGTPIQLVAWYTPLALGGCIIATTGGFVLHLIPGTILVIIAGVCWIISPLLFALAPEGANYWAWVFPAMICATIAIDTTFNITNIFITTSMPSKRQGLAGALINSLLQLGIAVLLGVADIVASETAGQGLKNSYKNAFWLEVACAGVALIVLVGFVKLNKAESAMTTDEKEAAEAEQAAGASGAADEGVIPRQEVEAQPEEKRPAGTDV</sequence>
<comment type="subcellular location">
    <subcellularLocation>
        <location evidence="1">Membrane</location>
        <topology evidence="1">Multi-pass membrane protein</topology>
    </subcellularLocation>
</comment>
<evidence type="ECO:0000259" key="7">
    <source>
        <dbReference type="PROSITE" id="PS50850"/>
    </source>
</evidence>
<evidence type="ECO:0000256" key="4">
    <source>
        <dbReference type="ARBA" id="ARBA00023136"/>
    </source>
</evidence>
<keyword evidence="2 6" id="KW-0812">Transmembrane</keyword>
<evidence type="ECO:0000256" key="6">
    <source>
        <dbReference type="SAM" id="Phobius"/>
    </source>
</evidence>
<evidence type="ECO:0000256" key="5">
    <source>
        <dbReference type="SAM" id="MobiDB-lite"/>
    </source>
</evidence>
<feature type="transmembrane region" description="Helical" evidence="6">
    <location>
        <begin position="91"/>
        <end position="111"/>
    </location>
</feature>
<evidence type="ECO:0000313" key="9">
    <source>
        <dbReference type="Proteomes" id="UP000308768"/>
    </source>
</evidence>
<comment type="caution">
    <text evidence="8">The sequence shown here is derived from an EMBL/GenBank/DDBJ whole genome shotgun (WGS) entry which is preliminary data.</text>
</comment>
<dbReference type="GO" id="GO:0022857">
    <property type="term" value="F:transmembrane transporter activity"/>
    <property type="evidence" value="ECO:0007669"/>
    <property type="project" value="InterPro"/>
</dbReference>
<keyword evidence="3 6" id="KW-1133">Transmembrane helix</keyword>
<keyword evidence="9" id="KW-1185">Reference proteome</keyword>
<dbReference type="EMBL" id="NAJN01002763">
    <property type="protein sequence ID" value="TKA49333.1"/>
    <property type="molecule type" value="Genomic_DNA"/>
</dbReference>
<feature type="transmembrane region" description="Helical" evidence="6">
    <location>
        <begin position="382"/>
        <end position="402"/>
    </location>
</feature>
<dbReference type="AlphaFoldDB" id="A0A4U0VJU7"/>
<accession>A0A4U0VJU7</accession>
<feature type="transmembrane region" description="Helical" evidence="6">
    <location>
        <begin position="186"/>
        <end position="204"/>
    </location>
</feature>
<dbReference type="GO" id="GO:0016020">
    <property type="term" value="C:membrane"/>
    <property type="evidence" value="ECO:0007669"/>
    <property type="project" value="UniProtKB-SubCell"/>
</dbReference>
<organism evidence="8 9">
    <name type="scientific">Cryomyces minteri</name>
    <dbReference type="NCBI Taxonomy" id="331657"/>
    <lineage>
        <taxon>Eukaryota</taxon>
        <taxon>Fungi</taxon>
        <taxon>Dikarya</taxon>
        <taxon>Ascomycota</taxon>
        <taxon>Pezizomycotina</taxon>
        <taxon>Dothideomycetes</taxon>
        <taxon>Dothideomycetes incertae sedis</taxon>
        <taxon>Cryomyces</taxon>
    </lineage>
</organism>
<gene>
    <name evidence="8" type="ORF">B0A49_13132</name>
</gene>
<feature type="region of interest" description="Disordered" evidence="5">
    <location>
        <begin position="451"/>
        <end position="493"/>
    </location>
</feature>
<dbReference type="STRING" id="331657.A0A4U0VJU7"/>
<dbReference type="Proteomes" id="UP000308768">
    <property type="component" value="Unassembled WGS sequence"/>
</dbReference>
<evidence type="ECO:0000256" key="1">
    <source>
        <dbReference type="ARBA" id="ARBA00004141"/>
    </source>
</evidence>
<evidence type="ECO:0000256" key="3">
    <source>
        <dbReference type="ARBA" id="ARBA00022989"/>
    </source>
</evidence>
<feature type="transmembrane region" description="Helical" evidence="6">
    <location>
        <begin position="258"/>
        <end position="280"/>
    </location>
</feature>
<dbReference type="OrthoDB" id="2130629at2759"/>
<dbReference type="Gene3D" id="1.20.1250.20">
    <property type="entry name" value="MFS general substrate transporter like domains"/>
    <property type="match status" value="1"/>
</dbReference>
<protein>
    <recommendedName>
        <fullName evidence="7">Major facilitator superfamily (MFS) profile domain-containing protein</fullName>
    </recommendedName>
</protein>
<evidence type="ECO:0000256" key="2">
    <source>
        <dbReference type="ARBA" id="ARBA00022692"/>
    </source>
</evidence>
<feature type="transmembrane region" description="Helical" evidence="6">
    <location>
        <begin position="422"/>
        <end position="440"/>
    </location>
</feature>
<feature type="transmembrane region" description="Helical" evidence="6">
    <location>
        <begin position="26"/>
        <end position="47"/>
    </location>
</feature>
<dbReference type="PROSITE" id="PS50850">
    <property type="entry name" value="MFS"/>
    <property type="match status" value="1"/>
</dbReference>
<dbReference type="PANTHER" id="PTHR42718">
    <property type="entry name" value="MAJOR FACILITATOR SUPERFAMILY MULTIDRUG TRANSPORTER MFSC"/>
    <property type="match status" value="1"/>
</dbReference>
<dbReference type="PANTHER" id="PTHR42718:SF36">
    <property type="entry name" value="MULTIDRUG TRANSPORTER, PUTATIVE (AFU_ORTHOLOGUE AFUA_4G13820)-RELATED"/>
    <property type="match status" value="1"/>
</dbReference>
<feature type="transmembrane region" description="Helical" evidence="6">
    <location>
        <begin position="292"/>
        <end position="313"/>
    </location>
</feature>
<proteinExistence type="predicted"/>
<dbReference type="Gene3D" id="1.20.1720.10">
    <property type="entry name" value="Multidrug resistance protein D"/>
    <property type="match status" value="1"/>
</dbReference>
<feature type="compositionally biased region" description="Low complexity" evidence="5">
    <location>
        <begin position="459"/>
        <end position="472"/>
    </location>
</feature>
<keyword evidence="4 6" id="KW-0472">Membrane</keyword>
<dbReference type="SUPFAM" id="SSF103473">
    <property type="entry name" value="MFS general substrate transporter"/>
    <property type="match status" value="1"/>
</dbReference>
<feature type="transmembrane region" description="Helical" evidence="6">
    <location>
        <begin position="150"/>
        <end position="170"/>
    </location>
</feature>
<dbReference type="Pfam" id="PF07690">
    <property type="entry name" value="MFS_1"/>
    <property type="match status" value="1"/>
</dbReference>
<feature type="transmembrane region" description="Helical" evidence="6">
    <location>
        <begin position="216"/>
        <end position="237"/>
    </location>
</feature>
<feature type="transmembrane region" description="Helical" evidence="6">
    <location>
        <begin position="345"/>
        <end position="370"/>
    </location>
</feature>
<feature type="domain" description="Major facilitator superfamily (MFS) profile" evidence="7">
    <location>
        <begin position="1"/>
        <end position="444"/>
    </location>
</feature>
<feature type="transmembrane region" description="Helical" evidence="6">
    <location>
        <begin position="320"/>
        <end position="339"/>
    </location>
</feature>
<feature type="transmembrane region" description="Helical" evidence="6">
    <location>
        <begin position="59"/>
        <end position="79"/>
    </location>
</feature>
<dbReference type="InterPro" id="IPR020846">
    <property type="entry name" value="MFS_dom"/>
</dbReference>